<keyword evidence="3 5" id="KW-0238">DNA-binding</keyword>
<dbReference type="CDD" id="cd00397">
    <property type="entry name" value="DNA_BRE_C"/>
    <property type="match status" value="1"/>
</dbReference>
<dbReference type="InterPro" id="IPR004107">
    <property type="entry name" value="Integrase_SAM-like_N"/>
</dbReference>
<feature type="domain" description="Core-binding (CB)" evidence="6">
    <location>
        <begin position="47"/>
        <end position="135"/>
    </location>
</feature>
<comment type="similarity">
    <text evidence="1">Belongs to the 'phage' integrase family.</text>
</comment>
<proteinExistence type="inferred from homology"/>
<organism evidence="7 8">
    <name type="scientific">Poseidonibacter parvus</name>
    <dbReference type="NCBI Taxonomy" id="1850254"/>
    <lineage>
        <taxon>Bacteria</taxon>
        <taxon>Pseudomonadati</taxon>
        <taxon>Campylobacterota</taxon>
        <taxon>Epsilonproteobacteria</taxon>
        <taxon>Campylobacterales</taxon>
        <taxon>Arcobacteraceae</taxon>
        <taxon>Poseidonibacter</taxon>
    </lineage>
</organism>
<reference evidence="7 8" key="1">
    <citation type="submission" date="2017-01" db="EMBL/GenBank/DDBJ databases">
        <title>Genome sequencing of Arcobacter sp. LPB0137.</title>
        <authorList>
            <person name="Lee G.-W."/>
            <person name="Yi H."/>
        </authorList>
    </citation>
    <scope>NUCLEOTIDE SEQUENCE [LARGE SCALE GENOMIC DNA]</scope>
    <source>
        <strain evidence="7 8">LPB0137</strain>
    </source>
</reference>
<dbReference type="Gene3D" id="1.10.443.10">
    <property type="entry name" value="Intergrase catalytic core"/>
    <property type="match status" value="1"/>
</dbReference>
<dbReference type="Pfam" id="PF02899">
    <property type="entry name" value="Phage_int_SAM_1"/>
    <property type="match status" value="1"/>
</dbReference>
<evidence type="ECO:0000256" key="3">
    <source>
        <dbReference type="ARBA" id="ARBA00023125"/>
    </source>
</evidence>
<dbReference type="STRING" id="1850254.LPB137_05145"/>
<dbReference type="PANTHER" id="PTHR30349:SF41">
    <property type="entry name" value="INTEGRASE_RECOMBINASE PROTEIN MJ0367-RELATED"/>
    <property type="match status" value="1"/>
</dbReference>
<dbReference type="Gene3D" id="1.10.150.130">
    <property type="match status" value="1"/>
</dbReference>
<dbReference type="EMBL" id="CP019070">
    <property type="protein sequence ID" value="APW65275.1"/>
    <property type="molecule type" value="Genomic_DNA"/>
</dbReference>
<dbReference type="InterPro" id="IPR050090">
    <property type="entry name" value="Tyrosine_recombinase_XerCD"/>
</dbReference>
<evidence type="ECO:0000259" key="6">
    <source>
        <dbReference type="PROSITE" id="PS51900"/>
    </source>
</evidence>
<dbReference type="PROSITE" id="PS51900">
    <property type="entry name" value="CB"/>
    <property type="match status" value="1"/>
</dbReference>
<sequence>MKKATLPKLDIYTPLKNNNQILNEDYDIDNYLHYPILIDEDGIPWKYGNLYLLSKLKNYKKPSSKTLDSIANDLKDFMLWCKESDIDYLKAKRKILTPTYKYRGYLQSLYENEKISSSTIKRKIGSVIGFYRYLINEQNIEFKFPLWEEGFTSITYLDNKGFSQSKKITTTDIAKVPLVQNQEITNEEFIKDGGNLKPLTEEEQITIVKALLQIDNKEMTLGFLISMFTGARISSVYTLRLKHFNKNIDSESKDDIPVKIGLVTDCDTKADKQYLLYFPTWLYQMIKIYIQSPRSLLKREKAKHIFEDYDKQYIFLNNRGRPYYVSKYDPYKQDYRDVPNGNTVRLFILNTLQKVLKKDNQNINFSFHDLRATFGMNTLNRLLPLVKDGEIDISFALHYVKERMGHNSLITTERYLNFQKLNQVKLKIQSGFEEQLAKLILNEL</sequence>
<dbReference type="OrthoDB" id="8823540at2"/>
<evidence type="ECO:0000256" key="4">
    <source>
        <dbReference type="ARBA" id="ARBA00023172"/>
    </source>
</evidence>
<evidence type="ECO:0000313" key="8">
    <source>
        <dbReference type="Proteomes" id="UP000186074"/>
    </source>
</evidence>
<dbReference type="GO" id="GO:0006310">
    <property type="term" value="P:DNA recombination"/>
    <property type="evidence" value="ECO:0007669"/>
    <property type="project" value="UniProtKB-KW"/>
</dbReference>
<dbReference type="KEGG" id="alp:LPB137_05145"/>
<keyword evidence="8" id="KW-1185">Reference proteome</keyword>
<dbReference type="Proteomes" id="UP000186074">
    <property type="component" value="Chromosome"/>
</dbReference>
<dbReference type="AlphaFoldDB" id="A0A1P8KL71"/>
<keyword evidence="4" id="KW-0233">DNA recombination</keyword>
<evidence type="ECO:0000313" key="7">
    <source>
        <dbReference type="EMBL" id="APW65275.1"/>
    </source>
</evidence>
<dbReference type="InterPro" id="IPR011010">
    <property type="entry name" value="DNA_brk_join_enz"/>
</dbReference>
<dbReference type="GO" id="GO:0015074">
    <property type="term" value="P:DNA integration"/>
    <property type="evidence" value="ECO:0007669"/>
    <property type="project" value="UniProtKB-KW"/>
</dbReference>
<evidence type="ECO:0000256" key="1">
    <source>
        <dbReference type="ARBA" id="ARBA00008857"/>
    </source>
</evidence>
<protein>
    <recommendedName>
        <fullName evidence="6">Core-binding (CB) domain-containing protein</fullName>
    </recommendedName>
</protein>
<dbReference type="SUPFAM" id="SSF56349">
    <property type="entry name" value="DNA breaking-rejoining enzymes"/>
    <property type="match status" value="1"/>
</dbReference>
<dbReference type="InterPro" id="IPR013762">
    <property type="entry name" value="Integrase-like_cat_sf"/>
</dbReference>
<accession>A0A1P8KL71</accession>
<evidence type="ECO:0000256" key="2">
    <source>
        <dbReference type="ARBA" id="ARBA00022908"/>
    </source>
</evidence>
<keyword evidence="2" id="KW-0229">DNA integration</keyword>
<evidence type="ECO:0000256" key="5">
    <source>
        <dbReference type="PROSITE-ProRule" id="PRU01248"/>
    </source>
</evidence>
<dbReference type="GO" id="GO:0003677">
    <property type="term" value="F:DNA binding"/>
    <property type="evidence" value="ECO:0007669"/>
    <property type="project" value="UniProtKB-UniRule"/>
</dbReference>
<dbReference type="InterPro" id="IPR044068">
    <property type="entry name" value="CB"/>
</dbReference>
<name>A0A1P8KL71_9BACT</name>
<dbReference type="PANTHER" id="PTHR30349">
    <property type="entry name" value="PHAGE INTEGRASE-RELATED"/>
    <property type="match status" value="1"/>
</dbReference>
<dbReference type="InterPro" id="IPR010998">
    <property type="entry name" value="Integrase_recombinase_N"/>
</dbReference>
<gene>
    <name evidence="7" type="ORF">LPB137_05145</name>
</gene>
<dbReference type="RefSeq" id="WP_076085303.1">
    <property type="nucleotide sequence ID" value="NZ_CP019070.1"/>
</dbReference>